<evidence type="ECO:0000313" key="2">
    <source>
        <dbReference type="EMBL" id="GGS28981.1"/>
    </source>
</evidence>
<gene>
    <name evidence="2" type="ORF">GCM10010269_79670</name>
</gene>
<feature type="compositionally biased region" description="Pro residues" evidence="1">
    <location>
        <begin position="1"/>
        <end position="12"/>
    </location>
</feature>
<protein>
    <submittedName>
        <fullName evidence="2">Uncharacterized protein</fullName>
    </submittedName>
</protein>
<reference evidence="2" key="1">
    <citation type="journal article" date="2014" name="Int. J. Syst. Evol. Microbiol.">
        <title>Complete genome sequence of Corynebacterium casei LMG S-19264T (=DSM 44701T), isolated from a smear-ripened cheese.</title>
        <authorList>
            <consortium name="US DOE Joint Genome Institute (JGI-PGF)"/>
            <person name="Walter F."/>
            <person name="Albersmeier A."/>
            <person name="Kalinowski J."/>
            <person name="Ruckert C."/>
        </authorList>
    </citation>
    <scope>NUCLEOTIDE SEQUENCE</scope>
    <source>
        <strain evidence="2">JCM 4386</strain>
    </source>
</reference>
<feature type="region of interest" description="Disordered" evidence="1">
    <location>
        <begin position="123"/>
        <end position="149"/>
    </location>
</feature>
<comment type="caution">
    <text evidence="2">The sequence shown here is derived from an EMBL/GenBank/DDBJ whole genome shotgun (WGS) entry which is preliminary data.</text>
</comment>
<sequence>MSGVPPPEPATIPPKHSAPLGAPAPHDRSADRPTHSRPGHPSPKGKIRRMLLDLQTGVRAYQFVVDRLDDRRREQYPEGRQAYEDDWTAAHALEKSYAEAVHAQDRDTAEHLLQKLMSLAAAWRNHPHHPDNDTEGGRQSDDTVPGGRP</sequence>
<evidence type="ECO:0000313" key="3">
    <source>
        <dbReference type="Proteomes" id="UP000606194"/>
    </source>
</evidence>
<feature type="compositionally biased region" description="Basic and acidic residues" evidence="1">
    <location>
        <begin position="25"/>
        <end position="34"/>
    </location>
</feature>
<name>A0A918LBH2_9ACTN</name>
<reference evidence="2" key="2">
    <citation type="submission" date="2020-09" db="EMBL/GenBank/DDBJ databases">
        <authorList>
            <person name="Sun Q."/>
            <person name="Ohkuma M."/>
        </authorList>
    </citation>
    <scope>NUCLEOTIDE SEQUENCE</scope>
    <source>
        <strain evidence="2">JCM 4386</strain>
    </source>
</reference>
<keyword evidence="3" id="KW-1185">Reference proteome</keyword>
<dbReference type="Proteomes" id="UP000606194">
    <property type="component" value="Unassembled WGS sequence"/>
</dbReference>
<accession>A0A918LBH2</accession>
<dbReference type="EMBL" id="BMTL01000057">
    <property type="protein sequence ID" value="GGS28981.1"/>
    <property type="molecule type" value="Genomic_DNA"/>
</dbReference>
<proteinExistence type="predicted"/>
<feature type="compositionally biased region" description="Basic residues" evidence="1">
    <location>
        <begin position="35"/>
        <end position="46"/>
    </location>
</feature>
<evidence type="ECO:0000256" key="1">
    <source>
        <dbReference type="SAM" id="MobiDB-lite"/>
    </source>
</evidence>
<organism evidence="2 3">
    <name type="scientific">Streptomyces humidus</name>
    <dbReference type="NCBI Taxonomy" id="52259"/>
    <lineage>
        <taxon>Bacteria</taxon>
        <taxon>Bacillati</taxon>
        <taxon>Actinomycetota</taxon>
        <taxon>Actinomycetes</taxon>
        <taxon>Kitasatosporales</taxon>
        <taxon>Streptomycetaceae</taxon>
        <taxon>Streptomyces</taxon>
    </lineage>
</organism>
<dbReference type="AlphaFoldDB" id="A0A918LBH2"/>
<feature type="region of interest" description="Disordered" evidence="1">
    <location>
        <begin position="1"/>
        <end position="46"/>
    </location>
</feature>
<feature type="compositionally biased region" description="Basic and acidic residues" evidence="1">
    <location>
        <begin position="128"/>
        <end position="141"/>
    </location>
</feature>